<feature type="compositionally biased region" description="Gly residues" evidence="2">
    <location>
        <begin position="334"/>
        <end position="344"/>
    </location>
</feature>
<dbReference type="RefSeq" id="WP_344724280.1">
    <property type="nucleotide sequence ID" value="NZ_BAAAUS010000024.1"/>
</dbReference>
<accession>A0ABW4F3R4</accession>
<sequence>MSTPVGERTRTATRSATARGATRTRSTTIPAQRGAPVATPRTGEGVPSSVRGRRSPQAYAGREDRASRATANRPVRTAVAPRRPQFVLLVMVLLAVGLVATLWLSTAAAGGSYHLQSARAAALALSQQSERLHREVADLESAPELARRAEALGMVPVQDSARLVVAPDGSVTVVGQPRAAVAPPPPPPPPAPVQPAPPAGQQGTPAAPGAGDPAAANDSAASDDSQESATGARGDAAGTQGQSAGAQSDASTGGTQGGASTQGATGGTSTSGATGGTSTTGTSGDDSSTTGEGATTQGTGDDSSTAGTSGGRSTPGATGGATTQGTTGGTSTQGTGGADGTGNG</sequence>
<dbReference type="Proteomes" id="UP001597114">
    <property type="component" value="Unassembled WGS sequence"/>
</dbReference>
<feature type="compositionally biased region" description="Low complexity" evidence="2">
    <location>
        <begin position="12"/>
        <end position="28"/>
    </location>
</feature>
<evidence type="ECO:0000313" key="4">
    <source>
        <dbReference type="EMBL" id="MFD1520919.1"/>
    </source>
</evidence>
<feature type="coiled-coil region" evidence="1">
    <location>
        <begin position="115"/>
        <end position="142"/>
    </location>
</feature>
<organism evidence="4 5">
    <name type="scientific">Pseudonocardia yunnanensis</name>
    <dbReference type="NCBI Taxonomy" id="58107"/>
    <lineage>
        <taxon>Bacteria</taxon>
        <taxon>Bacillati</taxon>
        <taxon>Actinomycetota</taxon>
        <taxon>Actinomycetes</taxon>
        <taxon>Pseudonocardiales</taxon>
        <taxon>Pseudonocardiaceae</taxon>
        <taxon>Pseudonocardia</taxon>
    </lineage>
</organism>
<feature type="transmembrane region" description="Helical" evidence="3">
    <location>
        <begin position="86"/>
        <end position="104"/>
    </location>
</feature>
<reference evidence="5" key="1">
    <citation type="journal article" date="2019" name="Int. J. Syst. Evol. Microbiol.">
        <title>The Global Catalogue of Microorganisms (GCM) 10K type strain sequencing project: providing services to taxonomists for standard genome sequencing and annotation.</title>
        <authorList>
            <consortium name="The Broad Institute Genomics Platform"/>
            <consortium name="The Broad Institute Genome Sequencing Center for Infectious Disease"/>
            <person name="Wu L."/>
            <person name="Ma J."/>
        </authorList>
    </citation>
    <scope>NUCLEOTIDE SEQUENCE [LARGE SCALE GENOMIC DNA]</scope>
    <source>
        <strain evidence="5">CCM 7043</strain>
    </source>
</reference>
<name>A0ABW4F3R4_9PSEU</name>
<evidence type="ECO:0000256" key="1">
    <source>
        <dbReference type="SAM" id="Coils"/>
    </source>
</evidence>
<evidence type="ECO:0000256" key="3">
    <source>
        <dbReference type="SAM" id="Phobius"/>
    </source>
</evidence>
<keyword evidence="3" id="KW-0812">Transmembrane</keyword>
<keyword evidence="1" id="KW-0175">Coiled coil</keyword>
<evidence type="ECO:0000256" key="2">
    <source>
        <dbReference type="SAM" id="MobiDB-lite"/>
    </source>
</evidence>
<keyword evidence="3" id="KW-1133">Transmembrane helix</keyword>
<evidence type="ECO:0008006" key="6">
    <source>
        <dbReference type="Google" id="ProtNLM"/>
    </source>
</evidence>
<feature type="region of interest" description="Disordered" evidence="2">
    <location>
        <begin position="1"/>
        <end position="76"/>
    </location>
</feature>
<feature type="compositionally biased region" description="Low complexity" evidence="2">
    <location>
        <begin position="199"/>
        <end position="333"/>
    </location>
</feature>
<feature type="compositionally biased region" description="Pro residues" evidence="2">
    <location>
        <begin position="182"/>
        <end position="198"/>
    </location>
</feature>
<protein>
    <recommendedName>
        <fullName evidence="6">Cell division protein FtsL</fullName>
    </recommendedName>
</protein>
<feature type="region of interest" description="Disordered" evidence="2">
    <location>
        <begin position="176"/>
        <end position="344"/>
    </location>
</feature>
<keyword evidence="3" id="KW-0472">Membrane</keyword>
<dbReference type="EMBL" id="JBHUCO010000030">
    <property type="protein sequence ID" value="MFD1520919.1"/>
    <property type="molecule type" value="Genomic_DNA"/>
</dbReference>
<gene>
    <name evidence="4" type="ORF">ACFSJD_25710</name>
</gene>
<proteinExistence type="predicted"/>
<keyword evidence="5" id="KW-1185">Reference proteome</keyword>
<comment type="caution">
    <text evidence="4">The sequence shown here is derived from an EMBL/GenBank/DDBJ whole genome shotgun (WGS) entry which is preliminary data.</text>
</comment>
<evidence type="ECO:0000313" key="5">
    <source>
        <dbReference type="Proteomes" id="UP001597114"/>
    </source>
</evidence>